<dbReference type="EMBL" id="ANNX02000020">
    <property type="protein sequence ID" value="KYC42050.1"/>
    <property type="molecule type" value="Genomic_DNA"/>
</dbReference>
<evidence type="ECO:0000313" key="2">
    <source>
        <dbReference type="EMBL" id="KYC42050.1"/>
    </source>
</evidence>
<proteinExistence type="predicted"/>
<dbReference type="Pfam" id="PF13455">
    <property type="entry name" value="MUG113"/>
    <property type="match status" value="1"/>
</dbReference>
<accession>A0A139XBH2</accession>
<dbReference type="STRING" id="128403.WA1_18790"/>
<gene>
    <name evidence="2" type="ORF">WA1_18790</name>
</gene>
<dbReference type="SMART" id="SM00974">
    <property type="entry name" value="T5orf172"/>
    <property type="match status" value="1"/>
</dbReference>
<evidence type="ECO:0000313" key="3">
    <source>
        <dbReference type="Proteomes" id="UP000076925"/>
    </source>
</evidence>
<comment type="caution">
    <text evidence="2">The sequence shown here is derived from an EMBL/GenBank/DDBJ whole genome shotgun (WGS) entry which is preliminary data.</text>
</comment>
<dbReference type="AlphaFoldDB" id="A0A139XBH2"/>
<evidence type="ECO:0000259" key="1">
    <source>
        <dbReference type="SMART" id="SM00974"/>
    </source>
</evidence>
<organism evidence="2 3">
    <name type="scientific">Scytonema hofmannii PCC 7110</name>
    <dbReference type="NCBI Taxonomy" id="128403"/>
    <lineage>
        <taxon>Bacteria</taxon>
        <taxon>Bacillati</taxon>
        <taxon>Cyanobacteriota</taxon>
        <taxon>Cyanophyceae</taxon>
        <taxon>Nostocales</taxon>
        <taxon>Scytonemataceae</taxon>
        <taxon>Scytonema</taxon>
    </lineage>
</organism>
<feature type="domain" description="Bacteriophage T5 Orf172 DNA-binding" evidence="1">
    <location>
        <begin position="179"/>
        <end position="257"/>
    </location>
</feature>
<name>A0A139XBH2_9CYAN</name>
<protein>
    <recommendedName>
        <fullName evidence="1">Bacteriophage T5 Orf172 DNA-binding domain-containing protein</fullName>
    </recommendedName>
</protein>
<sequence length="264" mass="29709">MGGQKQSNICVSKFFFKNTLIKGLTVPNKLARELAIDELTPTEGVINMNISEDNNNYKQKKPVSIERLAPATLLLIQEITKLLNDGVILSGTQIEEIGMNLGCGSQSRKSAKNFLLENQAAIRISVGSRSLGSWMSPQTHQEKYSHCREFKATKNNTLYQDLPEISKWARGEFVYFLRRTRDGIYKIGVAKNPRKRAQGIANACGSHLEVVAFKDFCNATDARNTEFTLHSIYDDKRTVGEWFDLFPEEVEAITRTLGGKENEI</sequence>
<keyword evidence="3" id="KW-1185">Reference proteome</keyword>
<reference evidence="2 3" key="1">
    <citation type="journal article" date="2013" name="Genome Biol. Evol.">
        <title>Genomes of Stigonematalean cyanobacteria (subsection V) and the evolution of oxygenic photosynthesis from prokaryotes to plastids.</title>
        <authorList>
            <person name="Dagan T."/>
            <person name="Roettger M."/>
            <person name="Stucken K."/>
            <person name="Landan G."/>
            <person name="Koch R."/>
            <person name="Major P."/>
            <person name="Gould S.B."/>
            <person name="Goremykin V.V."/>
            <person name="Rippka R."/>
            <person name="Tandeau de Marsac N."/>
            <person name="Gugger M."/>
            <person name="Lockhart P.J."/>
            <person name="Allen J.F."/>
            <person name="Brune I."/>
            <person name="Maus I."/>
            <person name="Puhler A."/>
            <person name="Martin W.F."/>
        </authorList>
    </citation>
    <scope>NUCLEOTIDE SEQUENCE [LARGE SCALE GENOMIC DNA]</scope>
    <source>
        <strain evidence="2 3">PCC 7110</strain>
    </source>
</reference>
<dbReference type="Proteomes" id="UP000076925">
    <property type="component" value="Unassembled WGS sequence"/>
</dbReference>
<dbReference type="InterPro" id="IPR018306">
    <property type="entry name" value="Phage_T5_Orf172_DNA-bd"/>
</dbReference>